<evidence type="ECO:0000256" key="1">
    <source>
        <dbReference type="SAM" id="Phobius"/>
    </source>
</evidence>
<gene>
    <name evidence="2" type="ORF">MCOR_7068</name>
</gene>
<accession>A0A6J8AI62</accession>
<keyword evidence="3" id="KW-1185">Reference proteome</keyword>
<dbReference type="Proteomes" id="UP000507470">
    <property type="component" value="Unassembled WGS sequence"/>
</dbReference>
<dbReference type="PANTHER" id="PTHR33538">
    <property type="entry name" value="PROTEIN GAMETE EXPRESSED 1"/>
    <property type="match status" value="1"/>
</dbReference>
<keyword evidence="1" id="KW-0472">Membrane</keyword>
<protein>
    <submittedName>
        <fullName evidence="2">Uncharacterized protein</fullName>
    </submittedName>
</protein>
<dbReference type="PANTHER" id="PTHR33538:SF2">
    <property type="entry name" value="PROTEIN GAMETE EXPRESSED 1"/>
    <property type="match status" value="1"/>
</dbReference>
<keyword evidence="1" id="KW-0812">Transmembrane</keyword>
<keyword evidence="1" id="KW-1133">Transmembrane helix</keyword>
<dbReference type="InterPro" id="IPR040346">
    <property type="entry name" value="GEX1/Brambleberry"/>
</dbReference>
<dbReference type="AlphaFoldDB" id="A0A6J8AI62"/>
<sequence length="291" mass="33974">MDDSTFQAGKTSLHEFQSKSELPTYGYCWKESIISLKKGCKQLTVEIHGKLALSFLNCYLQMTGRSIYECNDKQKLLECTESMKDADHILLGNFFIDTKSMCYFLEKQFWLNEIQQIIGRLDHTLDVKNQLADANARYIDIINQSIYNQKETINKLADIFTSCENIHNMLSKVKNKSEEQHYYLSKVYHTVLQMEPWCTGFFSILYYTFTLNVCYVLTSTPCTAAARFWLFSITVGNFYLERCPMFWRRSGGDQQTGSDLDHYTDQELWRIMSFSLAIIVLVCSAISYFFR</sequence>
<feature type="transmembrane region" description="Helical" evidence="1">
    <location>
        <begin position="268"/>
        <end position="290"/>
    </location>
</feature>
<proteinExistence type="predicted"/>
<name>A0A6J8AI62_MYTCO</name>
<dbReference type="EMBL" id="CACVKT020001353">
    <property type="protein sequence ID" value="CAC5366989.1"/>
    <property type="molecule type" value="Genomic_DNA"/>
</dbReference>
<reference evidence="2 3" key="1">
    <citation type="submission" date="2020-06" db="EMBL/GenBank/DDBJ databases">
        <authorList>
            <person name="Li R."/>
            <person name="Bekaert M."/>
        </authorList>
    </citation>
    <scope>NUCLEOTIDE SEQUENCE [LARGE SCALE GENOMIC DNA]</scope>
    <source>
        <strain evidence="3">wild</strain>
    </source>
</reference>
<dbReference type="OrthoDB" id="377549at2759"/>
<evidence type="ECO:0000313" key="2">
    <source>
        <dbReference type="EMBL" id="CAC5366989.1"/>
    </source>
</evidence>
<evidence type="ECO:0000313" key="3">
    <source>
        <dbReference type="Proteomes" id="UP000507470"/>
    </source>
</evidence>
<organism evidence="2 3">
    <name type="scientific">Mytilus coruscus</name>
    <name type="common">Sea mussel</name>
    <dbReference type="NCBI Taxonomy" id="42192"/>
    <lineage>
        <taxon>Eukaryota</taxon>
        <taxon>Metazoa</taxon>
        <taxon>Spiralia</taxon>
        <taxon>Lophotrochozoa</taxon>
        <taxon>Mollusca</taxon>
        <taxon>Bivalvia</taxon>
        <taxon>Autobranchia</taxon>
        <taxon>Pteriomorphia</taxon>
        <taxon>Mytilida</taxon>
        <taxon>Mytiloidea</taxon>
        <taxon>Mytilidae</taxon>
        <taxon>Mytilinae</taxon>
        <taxon>Mytilus</taxon>
    </lineage>
</organism>